<name>A0AAE0ZPX8_9GAST</name>
<dbReference type="Proteomes" id="UP001283361">
    <property type="component" value="Unassembled WGS sequence"/>
</dbReference>
<keyword evidence="2" id="KW-1185">Reference proteome</keyword>
<protein>
    <submittedName>
        <fullName evidence="1">Uncharacterized protein</fullName>
    </submittedName>
</protein>
<dbReference type="EMBL" id="JAWDGP010003536">
    <property type="protein sequence ID" value="KAK3773438.1"/>
    <property type="molecule type" value="Genomic_DNA"/>
</dbReference>
<organism evidence="1 2">
    <name type="scientific">Elysia crispata</name>
    <name type="common">lettuce slug</name>
    <dbReference type="NCBI Taxonomy" id="231223"/>
    <lineage>
        <taxon>Eukaryota</taxon>
        <taxon>Metazoa</taxon>
        <taxon>Spiralia</taxon>
        <taxon>Lophotrochozoa</taxon>
        <taxon>Mollusca</taxon>
        <taxon>Gastropoda</taxon>
        <taxon>Heterobranchia</taxon>
        <taxon>Euthyneura</taxon>
        <taxon>Panpulmonata</taxon>
        <taxon>Sacoglossa</taxon>
        <taxon>Placobranchoidea</taxon>
        <taxon>Plakobranchidae</taxon>
        <taxon>Elysia</taxon>
    </lineage>
</organism>
<gene>
    <name evidence="1" type="ORF">RRG08_007927</name>
</gene>
<accession>A0AAE0ZPX8</accession>
<sequence>MRLLTKINITVRPEELEEVGADSVTQNLANVMQHVNKLCLSRWRSKVRRLLSRGQRSLLEFRWTQVALGWKEGCLTWVRLVPVSRYRPSEVVSLGFDLYQFDDTDLPRLSHLGSTCTSFTIPTFRGSSLLAEIDQSDDAAFRPWVLGWPCPMLATGSVGVIQPAVLSNQWLLQHVGALT</sequence>
<dbReference type="AlphaFoldDB" id="A0AAE0ZPX8"/>
<comment type="caution">
    <text evidence="1">The sequence shown here is derived from an EMBL/GenBank/DDBJ whole genome shotgun (WGS) entry which is preliminary data.</text>
</comment>
<evidence type="ECO:0000313" key="1">
    <source>
        <dbReference type="EMBL" id="KAK3773438.1"/>
    </source>
</evidence>
<reference evidence="1" key="1">
    <citation type="journal article" date="2023" name="G3 (Bethesda)">
        <title>A reference genome for the long-term kleptoplast-retaining sea slug Elysia crispata morphotype clarki.</title>
        <authorList>
            <person name="Eastman K.E."/>
            <person name="Pendleton A.L."/>
            <person name="Shaikh M.A."/>
            <person name="Suttiyut T."/>
            <person name="Ogas R."/>
            <person name="Tomko P."/>
            <person name="Gavelis G."/>
            <person name="Widhalm J.R."/>
            <person name="Wisecaver J.H."/>
        </authorList>
    </citation>
    <scope>NUCLEOTIDE SEQUENCE</scope>
    <source>
        <strain evidence="1">ECLA1</strain>
    </source>
</reference>
<evidence type="ECO:0000313" key="2">
    <source>
        <dbReference type="Proteomes" id="UP001283361"/>
    </source>
</evidence>
<proteinExistence type="predicted"/>